<comment type="caution">
    <text evidence="1">The sequence shown here is derived from an EMBL/GenBank/DDBJ whole genome shotgun (WGS) entry which is preliminary data.</text>
</comment>
<gene>
    <name evidence="1" type="ORF">GR138_12680</name>
</gene>
<dbReference type="AlphaFoldDB" id="A0A6N8SFF2"/>
<evidence type="ECO:0000313" key="2">
    <source>
        <dbReference type="Proteomes" id="UP000435802"/>
    </source>
</evidence>
<reference evidence="1 2" key="1">
    <citation type="submission" date="2019-12" db="EMBL/GenBank/DDBJ databases">
        <title>Shinella kummerowiae sp. nov., a symbiotic bacterium isolated from root nodules of the herbal legume Kummerowia stipulacea.</title>
        <authorList>
            <person name="Gao J."/>
        </authorList>
    </citation>
    <scope>NUCLEOTIDE SEQUENCE [LARGE SCALE GENOMIC DNA]</scope>
    <source>
        <strain evidence="1 2">CCBAU 25048</strain>
    </source>
</reference>
<dbReference type="EMBL" id="WUMK01000004">
    <property type="protein sequence ID" value="MXN46046.1"/>
    <property type="molecule type" value="Genomic_DNA"/>
</dbReference>
<dbReference type="Proteomes" id="UP000435802">
    <property type="component" value="Unassembled WGS sequence"/>
</dbReference>
<proteinExistence type="predicted"/>
<organism evidence="1 2">
    <name type="scientific">Shinella kummerowiae</name>
    <dbReference type="NCBI Taxonomy" id="417745"/>
    <lineage>
        <taxon>Bacteria</taxon>
        <taxon>Pseudomonadati</taxon>
        <taxon>Pseudomonadota</taxon>
        <taxon>Alphaproteobacteria</taxon>
        <taxon>Hyphomicrobiales</taxon>
        <taxon>Rhizobiaceae</taxon>
        <taxon>Shinella</taxon>
    </lineage>
</organism>
<dbReference type="OrthoDB" id="7822067at2"/>
<protein>
    <recommendedName>
        <fullName evidence="3">Tip attachment protein J domain-containing protein</fullName>
    </recommendedName>
</protein>
<accession>A0A6N8SFF2</accession>
<evidence type="ECO:0008006" key="3">
    <source>
        <dbReference type="Google" id="ProtNLM"/>
    </source>
</evidence>
<sequence>MRVSSLYEDTPSDEAYRRWLERDRYASTFLRCPPPRYDPILTPIFTSWFASLGFSATVSAFLGSAATALVTTAATIGLQMLLAPKPPKPEDGKIPKTQSVPHRWWGVGRVRVAGAYMLWESRDNMLYAVQAIAGHRIQSVNRYWLHDDEVLLDETGTTIINGSRYRNKVKIFYRLGLVPETPYEAIVDAFADEAPGSQAWTNDHRGDGQASLGMTVKAANQNNQPKNFPYGPPSLSAEADMALCWDFRDPAQDPEDPDTWEWTRNSALILAWHQCFNPFGHKRDYTRALLPVLDMWKEEADICDEDVPLNGGGTEKRYECNGFDTTENDPKVGTNAILATCDGWICERGDGALLFICGKFREKYVATITDADIVGHQIQYDVLFEDEINRLVPKFTYPAIDYATSDTDFFEDGDAILLAGRVLAQDGVYQWCHQWRQARRLGKRDWLRLQEKVSGALDLRLSAINAVFTRWVRLQTPLSLPRLSGKLVENRKSTLALLQGGFNMEIVQHPEDIDAWNPATDEGRQPPVPPKPNVDDIITPVINLVQAKTSNGSVYIRVVIIDPEDDTLIPMVRYRVADADGLGTPGAWIEKEFPDAQPALGFIDLNTDVVPNDKLLEIQVAFKTSRGDGDWSATVNVTSTVDPIAPAALISFTQTAAAPHLGNAVFSLATQNDAHLRTVGLYRKTTGAALTTAADVIAQCTKVTALTVASSIAATYGYTDGDASRTNIISNGDFAANLTGWTAGSGWAWNAGTAKKTAGTGSTLSQTQSMANGDVMRFSFDVSGRTAGQVTPGLTGSPNVNGTAKTTNGTYRERLTANATSTAIRFVADASFDGALDNVIAFKETITCAPQGVWDYYAVPFNGSGVAGPPSGPVTVTII</sequence>
<keyword evidence="2" id="KW-1185">Reference proteome</keyword>
<evidence type="ECO:0000313" key="1">
    <source>
        <dbReference type="EMBL" id="MXN46046.1"/>
    </source>
</evidence>
<dbReference type="InterPro" id="IPR008979">
    <property type="entry name" value="Galactose-bd-like_sf"/>
</dbReference>
<dbReference type="SUPFAM" id="SSF49785">
    <property type="entry name" value="Galactose-binding domain-like"/>
    <property type="match status" value="1"/>
</dbReference>
<name>A0A6N8SFF2_9HYPH</name>
<dbReference type="RefSeq" id="WP_160859594.1">
    <property type="nucleotide sequence ID" value="NZ_WUMK01000004.1"/>
</dbReference>